<feature type="region of interest" description="Disordered" evidence="1">
    <location>
        <begin position="70"/>
        <end position="89"/>
    </location>
</feature>
<keyword evidence="3" id="KW-1185">Reference proteome</keyword>
<evidence type="ECO:0000313" key="2">
    <source>
        <dbReference type="EMBL" id="CAB1443463.1"/>
    </source>
</evidence>
<evidence type="ECO:0000313" key="3">
    <source>
        <dbReference type="Proteomes" id="UP001153269"/>
    </source>
</evidence>
<proteinExistence type="predicted"/>
<dbReference type="Proteomes" id="UP001153269">
    <property type="component" value="Unassembled WGS sequence"/>
</dbReference>
<organism evidence="2 3">
    <name type="scientific">Pleuronectes platessa</name>
    <name type="common">European plaice</name>
    <dbReference type="NCBI Taxonomy" id="8262"/>
    <lineage>
        <taxon>Eukaryota</taxon>
        <taxon>Metazoa</taxon>
        <taxon>Chordata</taxon>
        <taxon>Craniata</taxon>
        <taxon>Vertebrata</taxon>
        <taxon>Euteleostomi</taxon>
        <taxon>Actinopterygii</taxon>
        <taxon>Neopterygii</taxon>
        <taxon>Teleostei</taxon>
        <taxon>Neoteleostei</taxon>
        <taxon>Acanthomorphata</taxon>
        <taxon>Carangaria</taxon>
        <taxon>Pleuronectiformes</taxon>
        <taxon>Pleuronectoidei</taxon>
        <taxon>Pleuronectidae</taxon>
        <taxon>Pleuronectes</taxon>
    </lineage>
</organism>
<protein>
    <submittedName>
        <fullName evidence="2">Uncharacterized protein</fullName>
    </submittedName>
</protein>
<accession>A0A9N7V5W7</accession>
<gene>
    <name evidence="2" type="ORF">PLEPLA_LOCUS31179</name>
</gene>
<sequence>MRRAKPLSTLHNKYEAIAGSRLVWVSTEPRDKVKQRACLRPKMRFFLDPHQSVDLSATCSTVAMGRNEPWRGREEAGRWNERKLKGLAG</sequence>
<dbReference type="AlphaFoldDB" id="A0A9N7V5W7"/>
<evidence type="ECO:0000256" key="1">
    <source>
        <dbReference type="SAM" id="MobiDB-lite"/>
    </source>
</evidence>
<reference evidence="2" key="1">
    <citation type="submission" date="2020-03" db="EMBL/GenBank/DDBJ databases">
        <authorList>
            <person name="Weist P."/>
        </authorList>
    </citation>
    <scope>NUCLEOTIDE SEQUENCE</scope>
</reference>
<dbReference type="EMBL" id="CADEAL010003112">
    <property type="protein sequence ID" value="CAB1443463.1"/>
    <property type="molecule type" value="Genomic_DNA"/>
</dbReference>
<name>A0A9N7V5W7_PLEPL</name>
<comment type="caution">
    <text evidence="2">The sequence shown here is derived from an EMBL/GenBank/DDBJ whole genome shotgun (WGS) entry which is preliminary data.</text>
</comment>